<protein>
    <submittedName>
        <fullName evidence="4">Response regulator</fullName>
    </submittedName>
</protein>
<evidence type="ECO:0000313" key="5">
    <source>
        <dbReference type="Proteomes" id="UP000253961"/>
    </source>
</evidence>
<name>A0A369Q4S9_9SPHI</name>
<reference evidence="4 5" key="1">
    <citation type="submission" date="2018-07" db="EMBL/GenBank/DDBJ databases">
        <title>Pedobacter sp. nov., isolated from soil.</title>
        <authorList>
            <person name="Zhou L.Y."/>
            <person name="Du Z.J."/>
        </authorList>
    </citation>
    <scope>NUCLEOTIDE SEQUENCE [LARGE SCALE GENOMIC DNA]</scope>
    <source>
        <strain evidence="4 5">JDX94</strain>
    </source>
</reference>
<feature type="modified residue" description="4-aspartylphosphate" evidence="2">
    <location>
        <position position="80"/>
    </location>
</feature>
<dbReference type="InterPro" id="IPR001789">
    <property type="entry name" value="Sig_transdc_resp-reg_receiver"/>
</dbReference>
<sequence>MALSLVRRNLWLKEKTFLKRIKHETQCMKKKILIIDDDNDLQEVFPLMFKHKDYELKPLLDIENIDEIISSYKPDLILLDIWIGKIDGRVVCNYLKSHESTAHIPILLISAILIDIDDAHCRPDAIMQKPFEMEELINMMDELLAE</sequence>
<evidence type="ECO:0000256" key="2">
    <source>
        <dbReference type="PROSITE-ProRule" id="PRU00169"/>
    </source>
</evidence>
<dbReference type="SMART" id="SM00448">
    <property type="entry name" value="REC"/>
    <property type="match status" value="1"/>
</dbReference>
<proteinExistence type="predicted"/>
<feature type="domain" description="Response regulatory" evidence="3">
    <location>
        <begin position="31"/>
        <end position="144"/>
    </location>
</feature>
<evidence type="ECO:0000259" key="3">
    <source>
        <dbReference type="PROSITE" id="PS50110"/>
    </source>
</evidence>
<dbReference type="InterPro" id="IPR011006">
    <property type="entry name" value="CheY-like_superfamily"/>
</dbReference>
<evidence type="ECO:0000256" key="1">
    <source>
        <dbReference type="ARBA" id="ARBA00022553"/>
    </source>
</evidence>
<gene>
    <name evidence="4" type="ORF">DU508_02960</name>
</gene>
<dbReference type="Proteomes" id="UP000253961">
    <property type="component" value="Unassembled WGS sequence"/>
</dbReference>
<evidence type="ECO:0000313" key="4">
    <source>
        <dbReference type="EMBL" id="RDC57929.1"/>
    </source>
</evidence>
<dbReference type="PROSITE" id="PS50110">
    <property type="entry name" value="RESPONSE_REGULATORY"/>
    <property type="match status" value="1"/>
</dbReference>
<dbReference type="Pfam" id="PF00072">
    <property type="entry name" value="Response_reg"/>
    <property type="match status" value="1"/>
</dbReference>
<dbReference type="GO" id="GO:0000160">
    <property type="term" value="P:phosphorelay signal transduction system"/>
    <property type="evidence" value="ECO:0007669"/>
    <property type="project" value="InterPro"/>
</dbReference>
<dbReference type="Gene3D" id="3.40.50.2300">
    <property type="match status" value="1"/>
</dbReference>
<accession>A0A369Q4S9</accession>
<dbReference type="SUPFAM" id="SSF52172">
    <property type="entry name" value="CheY-like"/>
    <property type="match status" value="1"/>
</dbReference>
<keyword evidence="1 2" id="KW-0597">Phosphoprotein</keyword>
<dbReference type="PANTHER" id="PTHR44591:SF3">
    <property type="entry name" value="RESPONSE REGULATORY DOMAIN-CONTAINING PROTEIN"/>
    <property type="match status" value="1"/>
</dbReference>
<dbReference type="PANTHER" id="PTHR44591">
    <property type="entry name" value="STRESS RESPONSE REGULATOR PROTEIN 1"/>
    <property type="match status" value="1"/>
</dbReference>
<dbReference type="AlphaFoldDB" id="A0A369Q4S9"/>
<dbReference type="InterPro" id="IPR050595">
    <property type="entry name" value="Bact_response_regulator"/>
</dbReference>
<organism evidence="4 5">
    <name type="scientific">Pedobacter chinensis</name>
    <dbReference type="NCBI Taxonomy" id="2282421"/>
    <lineage>
        <taxon>Bacteria</taxon>
        <taxon>Pseudomonadati</taxon>
        <taxon>Bacteroidota</taxon>
        <taxon>Sphingobacteriia</taxon>
        <taxon>Sphingobacteriales</taxon>
        <taxon>Sphingobacteriaceae</taxon>
        <taxon>Pedobacter</taxon>
    </lineage>
</organism>
<keyword evidence="5" id="KW-1185">Reference proteome</keyword>
<dbReference type="EMBL" id="QPKV01000002">
    <property type="protein sequence ID" value="RDC57929.1"/>
    <property type="molecule type" value="Genomic_DNA"/>
</dbReference>
<comment type="caution">
    <text evidence="4">The sequence shown here is derived from an EMBL/GenBank/DDBJ whole genome shotgun (WGS) entry which is preliminary data.</text>
</comment>